<dbReference type="eggNOG" id="ENOG502S0RP">
    <property type="taxonomic scope" value="Eukaryota"/>
</dbReference>
<keyword evidence="4 9" id="KW-0732">Signal</keyword>
<gene>
    <name evidence="11" type="ORF">PIIN_00228</name>
</gene>
<comment type="similarity">
    <text evidence="2">Belongs to the transient receptor potential (TRP) ion channel family.</text>
</comment>
<dbReference type="InParanoid" id="G4T5F0"/>
<feature type="region of interest" description="Disordered" evidence="7">
    <location>
        <begin position="878"/>
        <end position="1114"/>
    </location>
</feature>
<evidence type="ECO:0000256" key="5">
    <source>
        <dbReference type="ARBA" id="ARBA00022989"/>
    </source>
</evidence>
<feature type="compositionally biased region" description="Acidic residues" evidence="7">
    <location>
        <begin position="974"/>
        <end position="983"/>
    </location>
</feature>
<dbReference type="GO" id="GO:0055085">
    <property type="term" value="P:transmembrane transport"/>
    <property type="evidence" value="ECO:0007669"/>
    <property type="project" value="TreeGrafter"/>
</dbReference>
<keyword evidence="12" id="KW-1185">Reference proteome</keyword>
<dbReference type="GO" id="GO:0016020">
    <property type="term" value="C:membrane"/>
    <property type="evidence" value="ECO:0007669"/>
    <property type="project" value="UniProtKB-SubCell"/>
</dbReference>
<feature type="compositionally biased region" description="Polar residues" evidence="7">
    <location>
        <begin position="1062"/>
        <end position="1074"/>
    </location>
</feature>
<feature type="compositionally biased region" description="Low complexity" evidence="7">
    <location>
        <begin position="814"/>
        <end position="826"/>
    </location>
</feature>
<evidence type="ECO:0000256" key="4">
    <source>
        <dbReference type="ARBA" id="ARBA00022729"/>
    </source>
</evidence>
<dbReference type="InterPro" id="IPR010308">
    <property type="entry name" value="TRP_C"/>
</dbReference>
<dbReference type="AlphaFoldDB" id="G4T5F0"/>
<evidence type="ECO:0000313" key="11">
    <source>
        <dbReference type="EMBL" id="CCA66544.1"/>
    </source>
</evidence>
<dbReference type="Proteomes" id="UP000007148">
    <property type="component" value="Unassembled WGS sequence"/>
</dbReference>
<evidence type="ECO:0000256" key="7">
    <source>
        <dbReference type="SAM" id="MobiDB-lite"/>
    </source>
</evidence>
<feature type="compositionally biased region" description="Polar residues" evidence="7">
    <location>
        <begin position="714"/>
        <end position="724"/>
    </location>
</feature>
<evidence type="ECO:0000256" key="9">
    <source>
        <dbReference type="SAM" id="SignalP"/>
    </source>
</evidence>
<evidence type="ECO:0000256" key="6">
    <source>
        <dbReference type="ARBA" id="ARBA00023136"/>
    </source>
</evidence>
<evidence type="ECO:0000256" key="1">
    <source>
        <dbReference type="ARBA" id="ARBA00004141"/>
    </source>
</evidence>
<organism evidence="11 12">
    <name type="scientific">Serendipita indica (strain DSM 11827)</name>
    <name type="common">Root endophyte fungus</name>
    <name type="synonym">Piriformospora indica</name>
    <dbReference type="NCBI Taxonomy" id="1109443"/>
    <lineage>
        <taxon>Eukaryota</taxon>
        <taxon>Fungi</taxon>
        <taxon>Dikarya</taxon>
        <taxon>Basidiomycota</taxon>
        <taxon>Agaricomycotina</taxon>
        <taxon>Agaricomycetes</taxon>
        <taxon>Sebacinales</taxon>
        <taxon>Serendipitaceae</taxon>
        <taxon>Serendipita</taxon>
    </lineage>
</organism>
<feature type="compositionally biased region" description="Gly residues" evidence="7">
    <location>
        <begin position="961"/>
        <end position="970"/>
    </location>
</feature>
<reference evidence="11 12" key="1">
    <citation type="journal article" date="2011" name="PLoS Pathog.">
        <title>Endophytic Life Strategies Decoded by Genome and Transcriptome Analyses of the Mutualistic Root Symbiont Piriformospora indica.</title>
        <authorList>
            <person name="Zuccaro A."/>
            <person name="Lahrmann U."/>
            <person name="Guldener U."/>
            <person name="Langen G."/>
            <person name="Pfiffi S."/>
            <person name="Biedenkopf D."/>
            <person name="Wong P."/>
            <person name="Samans B."/>
            <person name="Grimm C."/>
            <person name="Basiewicz M."/>
            <person name="Murat C."/>
            <person name="Martin F."/>
            <person name="Kogel K.H."/>
        </authorList>
    </citation>
    <scope>NUCLEOTIDE SEQUENCE [LARGE SCALE GENOMIC DNA]</scope>
    <source>
        <strain evidence="11 12">DSM 11827</strain>
    </source>
</reference>
<evidence type="ECO:0000256" key="8">
    <source>
        <dbReference type="SAM" id="Phobius"/>
    </source>
</evidence>
<feature type="transmembrane region" description="Helical" evidence="8">
    <location>
        <begin position="457"/>
        <end position="477"/>
    </location>
</feature>
<evidence type="ECO:0000256" key="3">
    <source>
        <dbReference type="ARBA" id="ARBA00022692"/>
    </source>
</evidence>
<feature type="region of interest" description="Disordered" evidence="7">
    <location>
        <begin position="687"/>
        <end position="724"/>
    </location>
</feature>
<feature type="transmembrane region" description="Helical" evidence="8">
    <location>
        <begin position="489"/>
        <end position="508"/>
    </location>
</feature>
<feature type="domain" description="ML-like" evidence="10">
    <location>
        <begin position="34"/>
        <end position="206"/>
    </location>
</feature>
<dbReference type="EMBL" id="CAFZ01000003">
    <property type="protein sequence ID" value="CCA66544.1"/>
    <property type="molecule type" value="Genomic_DNA"/>
</dbReference>
<feature type="transmembrane region" description="Helical" evidence="8">
    <location>
        <begin position="541"/>
        <end position="560"/>
    </location>
</feature>
<keyword evidence="5 8" id="KW-1133">Transmembrane helix</keyword>
<feature type="region of interest" description="Disordered" evidence="7">
    <location>
        <begin position="761"/>
        <end position="797"/>
    </location>
</feature>
<dbReference type="Pfam" id="PF06011">
    <property type="entry name" value="TRP"/>
    <property type="match status" value="1"/>
</dbReference>
<sequence>MDSSSTIDRAAGQRLYTLPFLLPCFLLLIASAGAQPVSLPFSFCAPSTFHEPNPLKRVNVTAVYGQLYHPDDPTTRALKLTAIGEIGDTLEGYLNSTGFLATLFTSTDYLTYSISDKTSSFCEVLRPPSPLPTLPTNDTFYCPLSAGPLAFGLAVPLPLESYALKTLVTQLRIVDSSSPAHELACVEIAATPAPREHRIYGGWTGIFWGTLGLTLAFWLVTSIGRVSAAWDRGLGRTGHPWWLKLERTGFVLASALSGEKFSVSPALLRFATPSARDLVLTTQWCATLGMIAVQWPDFIYPMFAQTAWSTLLSNSTLVSGATWNPLYSTSFDPPSEFRDQIMDSNSSLYLDIAQPNLLLTFPPNAHNGMDKFVSSVGLLPQHAFGTCLAIFLIIVAVVVILSTVITLIGWTGSALLGGSKKPSTERKDLPEAEVRRAPWRRRFGLNSFHGSVAHGNLVRLLILFHLPITIFSCYHLQLGSDVATAKSKVLAGLSFTIFSLILPGWLIFRIVTTSTSKLYEATRTLLALGPLYNQYQPRSQLFCAGFFASNIIVGIVIGFGQQSGTVQAVIILVVEVLTTLSTSVWLPWMTGAQMGVISFMFCVARIVATVLVVILAPPVNIGSQAGGWIAFGILSILGLMYLGFAIMLVTKLLEGIVRAVRGLSFASSKHSLDSGLFGALGCCGGTTRKNKRRSHRRSGERRSGENRARHSRGYSESTANTVAPSYARPSNISYLKPEQASMPYRESSDDDAGFIMESWSKTDLNLPGGPRSKSKVTLESLGGEEQPTSTGFARVGGGRAHFDTPYAIMKGKQAAAPGRTAATPAPISQFGGQPPFETPPSISAPPEPLPKGAARPLHSRTRSHTAVIEDVSTLYPGAIPGATTATSKSTSRPGSSGNASRPGSSGRSATQHGRPSSAGKSRSYSRPASSHNGKSGPATDEMGVNHAAPKSASTSKNKGRGWFGLGGPSGGDSSSDEDDEEESKESSGKRSGAGGRWGFKRRRKSESDMSPVPTPTAENRSFVVIRNRPQQNPGYTAVPPVPTEGGGGHQAFNAFNVDPYGSPSNEPSGLNNVNMVLVSRTPITPEAGDQRPMSPPSSYVAPRGSSRRMSSPPS</sequence>
<keyword evidence="6 8" id="KW-0472">Membrane</keyword>
<proteinExistence type="inferred from homology"/>
<feature type="transmembrane region" description="Helical" evidence="8">
    <location>
        <begin position="566"/>
        <end position="588"/>
    </location>
</feature>
<feature type="signal peptide" evidence="9">
    <location>
        <begin position="1"/>
        <end position="34"/>
    </location>
</feature>
<feature type="transmembrane region" description="Helical" evidence="8">
    <location>
        <begin position="628"/>
        <end position="649"/>
    </location>
</feature>
<evidence type="ECO:0000259" key="10">
    <source>
        <dbReference type="SMART" id="SM01320"/>
    </source>
</evidence>
<dbReference type="InterPro" id="IPR040241">
    <property type="entry name" value="TRP_Flc/Pkd2-like"/>
</dbReference>
<dbReference type="OMA" id="TSVWLPW"/>
<accession>G4T5F0</accession>
<feature type="compositionally biased region" description="Basic residues" evidence="7">
    <location>
        <begin position="688"/>
        <end position="699"/>
    </location>
</feature>
<feature type="region of interest" description="Disordered" evidence="7">
    <location>
        <begin position="812"/>
        <end position="862"/>
    </location>
</feature>
<keyword evidence="3 8" id="KW-0812">Transmembrane</keyword>
<dbReference type="PANTHER" id="PTHR31145">
    <property type="entry name" value="INTEGRAL MEMBRANE PROTEIN (AFU_ORTHOLOGUE AFUA_7G01610)"/>
    <property type="match status" value="1"/>
</dbReference>
<name>G4T5F0_SERID</name>
<feature type="chain" id="PRO_5003468718" description="ML-like domain-containing protein" evidence="9">
    <location>
        <begin position="35"/>
        <end position="1114"/>
    </location>
</feature>
<feature type="transmembrane region" description="Helical" evidence="8">
    <location>
        <begin position="595"/>
        <end position="616"/>
    </location>
</feature>
<comment type="caution">
    <text evidence="11">The sequence shown here is derived from an EMBL/GenBank/DDBJ whole genome shotgun (WGS) entry which is preliminary data.</text>
</comment>
<evidence type="ECO:0000256" key="2">
    <source>
        <dbReference type="ARBA" id="ARBA00010642"/>
    </source>
</evidence>
<feature type="compositionally biased region" description="Polar residues" evidence="7">
    <location>
        <begin position="883"/>
        <end position="933"/>
    </location>
</feature>
<dbReference type="OrthoDB" id="5312224at2759"/>
<dbReference type="HOGENOM" id="CLU_007074_0_0_1"/>
<feature type="compositionally biased region" description="Low complexity" evidence="7">
    <location>
        <begin position="1102"/>
        <end position="1114"/>
    </location>
</feature>
<dbReference type="STRING" id="1109443.G4T5F0"/>
<dbReference type="PANTHER" id="PTHR31145:SF6">
    <property type="entry name" value="INTEGRAL MEMBRANE PROTEIN (AFU_ORTHOLOGUE AFUA_7G01610)"/>
    <property type="match status" value="1"/>
</dbReference>
<evidence type="ECO:0000313" key="12">
    <source>
        <dbReference type="Proteomes" id="UP000007148"/>
    </source>
</evidence>
<dbReference type="InterPro" id="IPR032800">
    <property type="entry name" value="TRP_N"/>
</dbReference>
<comment type="subcellular location">
    <subcellularLocation>
        <location evidence="1">Membrane</location>
        <topology evidence="1">Multi-pass membrane protein</topology>
    </subcellularLocation>
</comment>
<protein>
    <recommendedName>
        <fullName evidence="10">ML-like domain-containing protein</fullName>
    </recommendedName>
</protein>
<feature type="transmembrane region" description="Helical" evidence="8">
    <location>
        <begin position="388"/>
        <end position="417"/>
    </location>
</feature>
<dbReference type="SMART" id="SM01320">
    <property type="entry name" value="TRP_N"/>
    <property type="match status" value="1"/>
</dbReference>
<feature type="compositionally biased region" description="Pro residues" evidence="7">
    <location>
        <begin position="836"/>
        <end position="849"/>
    </location>
</feature>